<keyword evidence="5" id="KW-0547">Nucleotide-binding</keyword>
<comment type="similarity">
    <text evidence="3">In the N-terminal section; belongs to the DHNA family.</text>
</comment>
<evidence type="ECO:0000256" key="6">
    <source>
        <dbReference type="ARBA" id="ARBA00022777"/>
    </source>
</evidence>
<name>A0A1G5E7D0_9FIRM</name>
<evidence type="ECO:0000256" key="3">
    <source>
        <dbReference type="ARBA" id="ARBA00009640"/>
    </source>
</evidence>
<sequence>MDCIKIVDLEIFGNHGLLREENALGQKFLISANLYLDTRRAGICDVMEFSVDYNEVCHLIYDYVKGNTYNLIETVSEELAEEILLSFPLLEKVDIEVKKPWAPIGLPLSYVSVNISRGWHTAYLSVGSNMGDKEKNLNGAMDELSKDMLIRIVKKSKLCETKPYGYEEQDDFVNGAIEIKTLYTPEELLDKIHDVEKMFGRVRDVHWGPRTLDIDIIMYDSLVMNSERLTIPHADMHNRKFVLKPLAEINEQLVHPVFGKTVGQMLTEVQAEQIVNCDSSARERLA</sequence>
<keyword evidence="12" id="KW-1185">Reference proteome</keyword>
<dbReference type="GO" id="GO:0003848">
    <property type="term" value="F:2-amino-4-hydroxy-6-hydroxymethyldihydropteridine diphosphokinase activity"/>
    <property type="evidence" value="ECO:0007669"/>
    <property type="project" value="UniProtKB-EC"/>
</dbReference>
<dbReference type="GO" id="GO:0016301">
    <property type="term" value="F:kinase activity"/>
    <property type="evidence" value="ECO:0007669"/>
    <property type="project" value="UniProtKB-KW"/>
</dbReference>
<dbReference type="GO" id="GO:0046654">
    <property type="term" value="P:tetrahydrofolate biosynthetic process"/>
    <property type="evidence" value="ECO:0007669"/>
    <property type="project" value="UniProtKB-UniRule"/>
</dbReference>
<dbReference type="GO" id="GO:0046656">
    <property type="term" value="P:folic acid biosynthetic process"/>
    <property type="evidence" value="ECO:0007669"/>
    <property type="project" value="UniProtKB-UniRule"/>
</dbReference>
<dbReference type="PANTHER" id="PTHR43071:SF1">
    <property type="entry name" value="2-AMINO-4-HYDROXY-6-HYDROXYMETHYLDIHYDROPTERIDINE PYROPHOSPHOKINASE"/>
    <property type="match status" value="1"/>
</dbReference>
<proteinExistence type="inferred from homology"/>
<dbReference type="NCBIfam" id="TIGR00525">
    <property type="entry name" value="folB"/>
    <property type="match status" value="1"/>
</dbReference>
<dbReference type="EC" id="2.7.6.3" evidence="9"/>
<dbReference type="SUPFAM" id="SSF55083">
    <property type="entry name" value="6-hydroxymethyl-7,8-dihydropterin pyrophosphokinase, HPPK"/>
    <property type="match status" value="1"/>
</dbReference>
<dbReference type="SMART" id="SM00905">
    <property type="entry name" value="FolB"/>
    <property type="match status" value="1"/>
</dbReference>
<comment type="pathway">
    <text evidence="2">Cofactor biosynthesis; tetrahydrofolate biosynthesis; 2-amino-4-hydroxy-6-hydroxymethyl-7,8-dihydropteridine diphosphate from 7,8-dihydroneopterin triphosphate: step 4/4.</text>
</comment>
<keyword evidence="4" id="KW-0808">Transferase</keyword>
<evidence type="ECO:0000313" key="12">
    <source>
        <dbReference type="Proteomes" id="UP000183047"/>
    </source>
</evidence>
<evidence type="ECO:0000256" key="4">
    <source>
        <dbReference type="ARBA" id="ARBA00022679"/>
    </source>
</evidence>
<dbReference type="InterPro" id="IPR006156">
    <property type="entry name" value="Dihydroneopterin_aldolase"/>
</dbReference>
<dbReference type="UniPathway" id="UPA00077">
    <property type="reaction ID" value="UER00154"/>
</dbReference>
<feature type="domain" description="7,8-dihydro-6-hydroxymethylpterin-pyrophosphokinase" evidence="10">
    <location>
        <begin position="206"/>
        <end position="217"/>
    </location>
</feature>
<evidence type="ECO:0000256" key="8">
    <source>
        <dbReference type="ARBA" id="ARBA00022909"/>
    </source>
</evidence>
<evidence type="ECO:0000259" key="10">
    <source>
        <dbReference type="PROSITE" id="PS00794"/>
    </source>
</evidence>
<dbReference type="PANTHER" id="PTHR43071">
    <property type="entry name" value="2-AMINO-4-HYDROXY-6-HYDROXYMETHYLDIHYDROPTERIDINE PYROPHOSPHOKINASE"/>
    <property type="match status" value="1"/>
</dbReference>
<dbReference type="InterPro" id="IPR000550">
    <property type="entry name" value="Hppk"/>
</dbReference>
<protein>
    <recommendedName>
        <fullName evidence="9">Bifunctional folate synthesis protein</fullName>
    </recommendedName>
    <domain>
        <recommendedName>
            <fullName evidence="9">Dihydroneopterin aldolase</fullName>
            <shortName evidence="9">DHNA</shortName>
            <ecNumber evidence="9">4.1.2.25</ecNumber>
        </recommendedName>
        <alternativeName>
            <fullName evidence="9">7,8-dihydroneopterin aldolase</fullName>
        </alternativeName>
    </domain>
    <domain>
        <recommendedName>
            <fullName evidence="9">2-amino-4-hydroxy-6-hydroxymethyldihydropteridine pyrophosphokinase</fullName>
            <ecNumber evidence="9">2.7.6.3</ecNumber>
        </recommendedName>
        <alternativeName>
            <fullName evidence="9">6-hydroxymethyl-7,8-dihydropterin pyrophosphokinase</fullName>
            <shortName evidence="9">PPPK</shortName>
        </alternativeName>
        <alternativeName>
            <fullName evidence="9">7,8-dihydro-6-hydroxymethylpterin pyrophosphokinase</fullName>
            <shortName evidence="9">HPPK</shortName>
        </alternativeName>
    </domain>
</protein>
<evidence type="ECO:0000256" key="7">
    <source>
        <dbReference type="ARBA" id="ARBA00022840"/>
    </source>
</evidence>
<dbReference type="CDD" id="cd00534">
    <property type="entry name" value="DHNA_DHNTPE"/>
    <property type="match status" value="1"/>
</dbReference>
<keyword evidence="8 9" id="KW-0289">Folate biosynthesis</keyword>
<dbReference type="Pfam" id="PF02152">
    <property type="entry name" value="FolB"/>
    <property type="match status" value="1"/>
</dbReference>
<comment type="catalytic activity">
    <reaction evidence="1">
        <text>6-hydroxymethyl-7,8-dihydropterin + ATP = (7,8-dihydropterin-6-yl)methyl diphosphate + AMP + H(+)</text>
        <dbReference type="Rhea" id="RHEA:11412"/>
        <dbReference type="ChEBI" id="CHEBI:15378"/>
        <dbReference type="ChEBI" id="CHEBI:30616"/>
        <dbReference type="ChEBI" id="CHEBI:44841"/>
        <dbReference type="ChEBI" id="CHEBI:72950"/>
        <dbReference type="ChEBI" id="CHEBI:456215"/>
        <dbReference type="EC" id="2.7.6.3"/>
    </reaction>
</comment>
<dbReference type="GO" id="GO:0004150">
    <property type="term" value="F:dihydroneopterin aldolase activity"/>
    <property type="evidence" value="ECO:0007669"/>
    <property type="project" value="UniProtKB-UniRule"/>
</dbReference>
<dbReference type="EC" id="4.1.2.25" evidence="9"/>
<dbReference type="SUPFAM" id="SSF55620">
    <property type="entry name" value="Tetrahydrobiopterin biosynthesis enzymes-like"/>
    <property type="match status" value="1"/>
</dbReference>
<evidence type="ECO:0000256" key="5">
    <source>
        <dbReference type="ARBA" id="ARBA00022741"/>
    </source>
</evidence>
<keyword evidence="6 11" id="KW-0418">Kinase</keyword>
<dbReference type="Gene3D" id="3.30.70.560">
    <property type="entry name" value="7,8-Dihydro-6-hydroxymethylpterin-pyrophosphokinase HPPK"/>
    <property type="match status" value="1"/>
</dbReference>
<dbReference type="PROSITE" id="PS00794">
    <property type="entry name" value="HPPK"/>
    <property type="match status" value="1"/>
</dbReference>
<dbReference type="OrthoDB" id="9808041at2"/>
<evidence type="ECO:0000256" key="2">
    <source>
        <dbReference type="ARBA" id="ARBA00005051"/>
    </source>
</evidence>
<dbReference type="RefSeq" id="WP_074462419.1">
    <property type="nucleotide sequence ID" value="NZ_FMUR01000010.1"/>
</dbReference>
<evidence type="ECO:0000313" key="11">
    <source>
        <dbReference type="EMBL" id="SCY22896.1"/>
    </source>
</evidence>
<comment type="similarity">
    <text evidence="9">Belongs to the DHNA family.</text>
</comment>
<organism evidence="11 12">
    <name type="scientific">Butyrivibrio hungatei</name>
    <dbReference type="NCBI Taxonomy" id="185008"/>
    <lineage>
        <taxon>Bacteria</taxon>
        <taxon>Bacillati</taxon>
        <taxon>Bacillota</taxon>
        <taxon>Clostridia</taxon>
        <taxon>Lachnospirales</taxon>
        <taxon>Lachnospiraceae</taxon>
        <taxon>Butyrivibrio</taxon>
    </lineage>
</organism>
<reference evidence="12" key="1">
    <citation type="submission" date="2016-10" db="EMBL/GenBank/DDBJ databases">
        <authorList>
            <person name="Varghese N."/>
            <person name="Submissions S."/>
        </authorList>
    </citation>
    <scope>NUCLEOTIDE SEQUENCE [LARGE SCALE GENOMIC DNA]</scope>
    <source>
        <strain evidence="12">XBD2006</strain>
    </source>
</reference>
<dbReference type="InterPro" id="IPR006157">
    <property type="entry name" value="FolB_dom"/>
</dbReference>
<gene>
    <name evidence="11" type="ORF">SAMN02910451_01834</name>
</gene>
<dbReference type="NCBIfam" id="TIGR01498">
    <property type="entry name" value="folK"/>
    <property type="match status" value="1"/>
</dbReference>
<dbReference type="Gene3D" id="3.30.1130.10">
    <property type="match status" value="1"/>
</dbReference>
<dbReference type="GO" id="GO:0005524">
    <property type="term" value="F:ATP binding"/>
    <property type="evidence" value="ECO:0007669"/>
    <property type="project" value="UniProtKB-KW"/>
</dbReference>
<evidence type="ECO:0000256" key="9">
    <source>
        <dbReference type="RuleBase" id="RU362079"/>
    </source>
</evidence>
<dbReference type="CDD" id="cd00483">
    <property type="entry name" value="HPPK"/>
    <property type="match status" value="1"/>
</dbReference>
<keyword evidence="9" id="KW-0456">Lyase</keyword>
<dbReference type="InterPro" id="IPR043133">
    <property type="entry name" value="GTP-CH-I_C/QueF"/>
</dbReference>
<comment type="function">
    <text evidence="9">Catalyzes the conversion of 7,8-dihydroneopterin to 6-hydroxymethyl-7,8-dihydropterin.</text>
</comment>
<dbReference type="NCBIfam" id="TIGR00526">
    <property type="entry name" value="folB_dom"/>
    <property type="match status" value="1"/>
</dbReference>
<comment type="catalytic activity">
    <reaction evidence="9">
        <text>7,8-dihydroneopterin = 6-hydroxymethyl-7,8-dihydropterin + glycolaldehyde</text>
        <dbReference type="Rhea" id="RHEA:10540"/>
        <dbReference type="ChEBI" id="CHEBI:17001"/>
        <dbReference type="ChEBI" id="CHEBI:17071"/>
        <dbReference type="ChEBI" id="CHEBI:44841"/>
        <dbReference type="EC" id="4.1.2.25"/>
    </reaction>
</comment>
<accession>A0A1G5E7D0</accession>
<dbReference type="EMBL" id="FMUR01000010">
    <property type="protein sequence ID" value="SCY22896.1"/>
    <property type="molecule type" value="Genomic_DNA"/>
</dbReference>
<dbReference type="InterPro" id="IPR035907">
    <property type="entry name" value="Hppk_sf"/>
</dbReference>
<dbReference type="Proteomes" id="UP000183047">
    <property type="component" value="Unassembled WGS sequence"/>
</dbReference>
<dbReference type="Pfam" id="PF01288">
    <property type="entry name" value="HPPK"/>
    <property type="match status" value="1"/>
</dbReference>
<comment type="pathway">
    <text evidence="9">Cofactor biosynthesis; tetrahydrofolate biosynthesis; 2-amino-4-hydroxy-6-hydroxymethyl-7,8-dihydropteridine diphosphate from 7,8-dihydroneopterin triphosphate: step 3/4.</text>
</comment>
<dbReference type="AlphaFoldDB" id="A0A1G5E7D0"/>
<evidence type="ECO:0000256" key="1">
    <source>
        <dbReference type="ARBA" id="ARBA00000198"/>
    </source>
</evidence>
<keyword evidence="7" id="KW-0067">ATP-binding</keyword>